<evidence type="ECO:0000313" key="2">
    <source>
        <dbReference type="Proteomes" id="UP001152531"/>
    </source>
</evidence>
<accession>A0ACA9Y9J5</accession>
<dbReference type="EMBL" id="CALSDN010000006">
    <property type="protein sequence ID" value="CAH6721578.1"/>
    <property type="molecule type" value="Genomic_DNA"/>
</dbReference>
<sequence>MDWGALFFSHSHFLSLMNHTISTSIEINSTKEKVWSTLINTSDYQWAEFLNIKGTVAPGAQLEVDLDMSSKQTFKPTVTSFKPNERLSWLGKLLIGGIFDGEHIFEIEEANGKVLLKQTENFYGILVYFTSGMLDRDVKPGFERFNEALKKKVESS</sequence>
<gene>
    <name evidence="1" type="ORF">CLIB1444_06S05380</name>
</gene>
<protein>
    <submittedName>
        <fullName evidence="1">Uncharacterized protein</fullName>
    </submittedName>
</protein>
<reference evidence="1" key="1">
    <citation type="submission" date="2022-06" db="EMBL/GenBank/DDBJ databases">
        <authorList>
            <person name="Legras J.-L."/>
            <person name="Devillers H."/>
            <person name="Grondin C."/>
        </authorList>
    </citation>
    <scope>NUCLEOTIDE SEQUENCE</scope>
    <source>
        <strain evidence="1">CLIB 1444</strain>
    </source>
</reference>
<comment type="caution">
    <text evidence="1">The sequence shown here is derived from an EMBL/GenBank/DDBJ whole genome shotgun (WGS) entry which is preliminary data.</text>
</comment>
<keyword evidence="2" id="KW-1185">Reference proteome</keyword>
<proteinExistence type="predicted"/>
<evidence type="ECO:0000313" key="1">
    <source>
        <dbReference type="EMBL" id="CAH6721578.1"/>
    </source>
</evidence>
<name>A0ACA9Y9J5_9ASCO</name>
<organism evidence="1 2">
    <name type="scientific">[Candida] jaroonii</name>
    <dbReference type="NCBI Taxonomy" id="467808"/>
    <lineage>
        <taxon>Eukaryota</taxon>
        <taxon>Fungi</taxon>
        <taxon>Dikarya</taxon>
        <taxon>Ascomycota</taxon>
        <taxon>Saccharomycotina</taxon>
        <taxon>Pichiomycetes</taxon>
        <taxon>Debaryomycetaceae</taxon>
        <taxon>Yamadazyma</taxon>
    </lineage>
</organism>
<dbReference type="Proteomes" id="UP001152531">
    <property type="component" value="Unassembled WGS sequence"/>
</dbReference>